<protein>
    <submittedName>
        <fullName evidence="2">Uncharacterized protein</fullName>
    </submittedName>
</protein>
<gene>
    <name evidence="2" type="ORF">CYMTET_11982</name>
</gene>
<evidence type="ECO:0000313" key="3">
    <source>
        <dbReference type="Proteomes" id="UP001190700"/>
    </source>
</evidence>
<proteinExistence type="predicted"/>
<dbReference type="Proteomes" id="UP001190700">
    <property type="component" value="Unassembled WGS sequence"/>
</dbReference>
<organism evidence="2 3">
    <name type="scientific">Cymbomonas tetramitiformis</name>
    <dbReference type="NCBI Taxonomy" id="36881"/>
    <lineage>
        <taxon>Eukaryota</taxon>
        <taxon>Viridiplantae</taxon>
        <taxon>Chlorophyta</taxon>
        <taxon>Pyramimonadophyceae</taxon>
        <taxon>Pyramimonadales</taxon>
        <taxon>Pyramimonadaceae</taxon>
        <taxon>Cymbomonas</taxon>
    </lineage>
</organism>
<name>A0AAE0GKZ3_9CHLO</name>
<reference evidence="2 3" key="1">
    <citation type="journal article" date="2015" name="Genome Biol. Evol.">
        <title>Comparative Genomics of a Bacterivorous Green Alga Reveals Evolutionary Causalities and Consequences of Phago-Mixotrophic Mode of Nutrition.</title>
        <authorList>
            <person name="Burns J.A."/>
            <person name="Paasch A."/>
            <person name="Narechania A."/>
            <person name="Kim E."/>
        </authorList>
    </citation>
    <scope>NUCLEOTIDE SEQUENCE [LARGE SCALE GENOMIC DNA]</scope>
    <source>
        <strain evidence="2 3">PLY_AMNH</strain>
    </source>
</reference>
<accession>A0AAE0GKZ3</accession>
<keyword evidence="3" id="KW-1185">Reference proteome</keyword>
<feature type="coiled-coil region" evidence="1">
    <location>
        <begin position="1"/>
        <end position="72"/>
    </location>
</feature>
<evidence type="ECO:0000256" key="1">
    <source>
        <dbReference type="SAM" id="Coils"/>
    </source>
</evidence>
<dbReference type="EMBL" id="LGRX02004505">
    <property type="protein sequence ID" value="KAK3280165.1"/>
    <property type="molecule type" value="Genomic_DNA"/>
</dbReference>
<sequence length="123" mass="14708">MTELRKRFAEEVKELEQGRKEEFERKIAERDAVVQAEKAERKLAKKAQVQANLAEQRLLKQEKEEERRLREDAFREKLAYTNLLTDMQKGWLLEESVEWIDPEDLEEEIIYALENPEVFAVDN</sequence>
<dbReference type="AlphaFoldDB" id="A0AAE0GKZ3"/>
<evidence type="ECO:0000313" key="2">
    <source>
        <dbReference type="EMBL" id="KAK3280165.1"/>
    </source>
</evidence>
<keyword evidence="1" id="KW-0175">Coiled coil</keyword>
<comment type="caution">
    <text evidence="2">The sequence shown here is derived from an EMBL/GenBank/DDBJ whole genome shotgun (WGS) entry which is preliminary data.</text>
</comment>